<dbReference type="InterPro" id="IPR001173">
    <property type="entry name" value="Glyco_trans_2-like"/>
</dbReference>
<dbReference type="AlphaFoldDB" id="K6D1S7"/>
<dbReference type="RefSeq" id="WP_007086020.1">
    <property type="nucleotide sequence ID" value="NZ_AJLS01000115.1"/>
</dbReference>
<dbReference type="CDD" id="cd00761">
    <property type="entry name" value="Glyco_tranf_GTA_type"/>
    <property type="match status" value="1"/>
</dbReference>
<evidence type="ECO:0000256" key="1">
    <source>
        <dbReference type="ARBA" id="ARBA00006739"/>
    </source>
</evidence>
<evidence type="ECO:0000259" key="2">
    <source>
        <dbReference type="Pfam" id="PF00535"/>
    </source>
</evidence>
<dbReference type="STRING" id="1117379.BABA_15122"/>
<reference evidence="3 4" key="1">
    <citation type="journal article" date="2012" name="Front. Microbiol.">
        <title>Redundancy and modularity in membrane-associated dissimilatory nitrate reduction in Bacillus.</title>
        <authorList>
            <person name="Heylen K."/>
            <person name="Keltjens J."/>
        </authorList>
    </citation>
    <scope>NUCLEOTIDE SEQUENCE [LARGE SCALE GENOMIC DNA]</scope>
    <source>
        <strain evidence="4">LMG 21833T</strain>
    </source>
</reference>
<proteinExistence type="inferred from homology"/>
<dbReference type="PANTHER" id="PTHR22916:SF3">
    <property type="entry name" value="UDP-GLCNAC:BETAGAL BETA-1,3-N-ACETYLGLUCOSAMINYLTRANSFERASE-LIKE PROTEIN 1"/>
    <property type="match status" value="1"/>
</dbReference>
<dbReference type="Pfam" id="PF00535">
    <property type="entry name" value="Glycos_transf_2"/>
    <property type="match status" value="1"/>
</dbReference>
<accession>K6D1S7</accession>
<comment type="caution">
    <text evidence="3">The sequence shown here is derived from an EMBL/GenBank/DDBJ whole genome shotgun (WGS) entry which is preliminary data.</text>
</comment>
<sequence length="256" mass="30104">MISIVIPTYKRTDYLERLLKSIKAQTFKEYEIIVVDDNSPNKEDYEEVVNKYSKEFKEFTFLRNDTNKGAPYSRNRGIKKAKYEYIALVDDDDEWLPEKLKKQIEIFNNSDENLGIVYTWTDAIDEKGDIVHQYRAEIEGTPKKEILKGCFLPSPSVMVRKTHIQRVGLFDEGLPSCQDWDMWTRMILNNSECKVVKSVVTLYHKHNNGSIGLSAKAYQGFLLYFRKHFLSALKVNPVISAYYIYQYFKMRSKREV</sequence>
<dbReference type="GO" id="GO:0016758">
    <property type="term" value="F:hexosyltransferase activity"/>
    <property type="evidence" value="ECO:0007669"/>
    <property type="project" value="UniProtKB-ARBA"/>
</dbReference>
<dbReference type="EMBL" id="AJLS01000115">
    <property type="protein sequence ID" value="EKN66452.1"/>
    <property type="molecule type" value="Genomic_DNA"/>
</dbReference>
<evidence type="ECO:0000313" key="4">
    <source>
        <dbReference type="Proteomes" id="UP000006316"/>
    </source>
</evidence>
<dbReference type="Gene3D" id="3.90.550.10">
    <property type="entry name" value="Spore Coat Polysaccharide Biosynthesis Protein SpsA, Chain A"/>
    <property type="match status" value="1"/>
</dbReference>
<protein>
    <submittedName>
        <fullName evidence="3">Glycosyl transferase, family 2</fullName>
    </submittedName>
</protein>
<keyword evidence="3" id="KW-0808">Transferase</keyword>
<name>K6D1S7_9BACI</name>
<dbReference type="PANTHER" id="PTHR22916">
    <property type="entry name" value="GLYCOSYLTRANSFERASE"/>
    <property type="match status" value="1"/>
</dbReference>
<dbReference type="SUPFAM" id="SSF53448">
    <property type="entry name" value="Nucleotide-diphospho-sugar transferases"/>
    <property type="match status" value="1"/>
</dbReference>
<evidence type="ECO:0000313" key="3">
    <source>
        <dbReference type="EMBL" id="EKN66452.1"/>
    </source>
</evidence>
<dbReference type="PATRIC" id="fig|1117379.3.peg.3123"/>
<feature type="domain" description="Glycosyltransferase 2-like" evidence="2">
    <location>
        <begin position="3"/>
        <end position="147"/>
    </location>
</feature>
<organism evidence="3 4">
    <name type="scientific">Neobacillus bataviensis LMG 21833</name>
    <dbReference type="NCBI Taxonomy" id="1117379"/>
    <lineage>
        <taxon>Bacteria</taxon>
        <taxon>Bacillati</taxon>
        <taxon>Bacillota</taxon>
        <taxon>Bacilli</taxon>
        <taxon>Bacillales</taxon>
        <taxon>Bacillaceae</taxon>
        <taxon>Neobacillus</taxon>
    </lineage>
</organism>
<dbReference type="OrthoDB" id="9785185at2"/>
<dbReference type="Proteomes" id="UP000006316">
    <property type="component" value="Unassembled WGS sequence"/>
</dbReference>
<dbReference type="InterPro" id="IPR029044">
    <property type="entry name" value="Nucleotide-diphossugar_trans"/>
</dbReference>
<dbReference type="eggNOG" id="COG0463">
    <property type="taxonomic scope" value="Bacteria"/>
</dbReference>
<gene>
    <name evidence="3" type="ORF">BABA_15122</name>
</gene>
<keyword evidence="4" id="KW-1185">Reference proteome</keyword>
<comment type="similarity">
    <text evidence="1">Belongs to the glycosyltransferase 2 family.</text>
</comment>